<feature type="signal peptide" evidence="2">
    <location>
        <begin position="1"/>
        <end position="19"/>
    </location>
</feature>
<name>A0A8S1ALT6_ARCPL</name>
<evidence type="ECO:0000313" key="8">
    <source>
        <dbReference type="Proteomes" id="UP000494256"/>
    </source>
</evidence>
<protein>
    <recommendedName>
        <fullName evidence="9">ZP domain-containing protein</fullName>
    </recommendedName>
</protein>
<evidence type="ECO:0000313" key="6">
    <source>
        <dbReference type="EMBL" id="CAB3247520.1"/>
    </source>
</evidence>
<sequence>MKTYGVFVVLFVYYHSSNAQCVGTRSVTFTRWSGVTPETATPVFVYSASGDEESLAGACLARCRELEDCAAVVVAYGRGNCQGIADSTKSKLKTDNDVAYFKKICLELPGDCTNRWWALENTPGYHLHSEGSHLKVILNATVYDCYDALFAPNLDKQFRSAQWVLPQGDFDGDMISTSDSAVGNCILNLENRFTEPESYRVSNYYTFYIESQCSHDYQKKIDRCSYEEYHNQTLKHVEYTIKNYTKDECKTSCEIAERFVCRGFTWITEGHSKGSTVRGLCDLHSEDLITTGSWLLRRVSAATYYRRVICLNISVECEGTDMLLTYKPRGVFRGRVYVPGRGDKCSARGTGAEARLTLPLHGDCDVNFAYGISNGPNGIINSTMAYVIIMIQNNPIIQTAGDRWVRVGCSPGARSATQVDATIAVREIGTSYKSPISVSENEIPKAVAPGAASAVYAASTAPITMYVVRALDDTGAGTVSLGEPLELRIETTDETELEAYHLVASSRLGDSSVLLLDSTGCPTGQVDFPQFTRSWLGGTQRLSARFKAFRFPTSHVVRFALLVRFCENKCPLRECNGKQNRNVRQTNDTFYQLGDEVQAAVTSDTMTLRRGGVVAQGGAPPCTPAVAGAMSMELEMLVGSNYILSTDTLVRADHRSSIPEEEKVTDGALVCIHELLLVSLLLAWLAVQILLLLGCCVLVKRYRNLADLSMQKDYQSFDNVGFDTVSSHRRVHWPDQNIDILHAT</sequence>
<keyword evidence="1" id="KW-0812">Transmembrane</keyword>
<accession>A0A8S1ALT6</accession>
<organism evidence="6 8">
    <name type="scientific">Arctia plantaginis</name>
    <name type="common">Wood tiger moth</name>
    <name type="synonym">Phalaena plantaginis</name>
    <dbReference type="NCBI Taxonomy" id="874455"/>
    <lineage>
        <taxon>Eukaryota</taxon>
        <taxon>Metazoa</taxon>
        <taxon>Ecdysozoa</taxon>
        <taxon>Arthropoda</taxon>
        <taxon>Hexapoda</taxon>
        <taxon>Insecta</taxon>
        <taxon>Pterygota</taxon>
        <taxon>Neoptera</taxon>
        <taxon>Endopterygota</taxon>
        <taxon>Lepidoptera</taxon>
        <taxon>Glossata</taxon>
        <taxon>Ditrysia</taxon>
        <taxon>Noctuoidea</taxon>
        <taxon>Erebidae</taxon>
        <taxon>Arctiinae</taxon>
        <taxon>Arctia</taxon>
    </lineage>
</organism>
<comment type="caution">
    <text evidence="6">The sequence shown here is derived from an EMBL/GenBank/DDBJ whole genome shotgun (WGS) entry which is preliminary data.</text>
</comment>
<evidence type="ECO:0000256" key="2">
    <source>
        <dbReference type="SAM" id="SignalP"/>
    </source>
</evidence>
<dbReference type="EMBL" id="CADEBC010000135">
    <property type="protein sequence ID" value="CAB3223776.1"/>
    <property type="molecule type" value="Genomic_DNA"/>
</dbReference>
<evidence type="ECO:0000256" key="1">
    <source>
        <dbReference type="SAM" id="Phobius"/>
    </source>
</evidence>
<dbReference type="PROSITE" id="PS50948">
    <property type="entry name" value="PAN"/>
    <property type="match status" value="1"/>
</dbReference>
<keyword evidence="1" id="KW-0472">Membrane</keyword>
<feature type="domain" description="Apple" evidence="3">
    <location>
        <begin position="224"/>
        <end position="310"/>
    </location>
</feature>
<dbReference type="InterPro" id="IPR003609">
    <property type="entry name" value="Pan_app"/>
</dbReference>
<evidence type="ECO:0000259" key="4">
    <source>
        <dbReference type="PROSITE" id="PS51034"/>
    </source>
</evidence>
<dbReference type="OrthoDB" id="6430118at2759"/>
<dbReference type="PANTHER" id="PTHR47327">
    <property type="entry name" value="FI18240P1-RELATED"/>
    <property type="match status" value="1"/>
</dbReference>
<evidence type="ECO:0000313" key="7">
    <source>
        <dbReference type="Proteomes" id="UP000494106"/>
    </source>
</evidence>
<dbReference type="EMBL" id="CADEBD010000337">
    <property type="protein sequence ID" value="CAB3247520.1"/>
    <property type="molecule type" value="Genomic_DNA"/>
</dbReference>
<feature type="transmembrane region" description="Helical" evidence="1">
    <location>
        <begin position="675"/>
        <end position="699"/>
    </location>
</feature>
<feature type="chain" id="PRO_5036273092" description="ZP domain-containing protein" evidence="2">
    <location>
        <begin position="20"/>
        <end position="744"/>
    </location>
</feature>
<dbReference type="InterPro" id="IPR001507">
    <property type="entry name" value="ZP_dom"/>
</dbReference>
<reference evidence="7 8" key="1">
    <citation type="submission" date="2020-04" db="EMBL/GenBank/DDBJ databases">
        <authorList>
            <person name="Wallbank WR R."/>
            <person name="Pardo Diaz C."/>
            <person name="Kozak K."/>
            <person name="Martin S."/>
            <person name="Jiggins C."/>
            <person name="Moest M."/>
            <person name="Warren A I."/>
            <person name="Byers J.R.P. K."/>
            <person name="Montejo-Kovacevich G."/>
            <person name="Yen C E."/>
        </authorList>
    </citation>
    <scope>NUCLEOTIDE SEQUENCE [LARGE SCALE GENOMIC DNA]</scope>
</reference>
<evidence type="ECO:0000313" key="5">
    <source>
        <dbReference type="EMBL" id="CAB3223776.1"/>
    </source>
</evidence>
<dbReference type="InterPro" id="IPR052774">
    <property type="entry name" value="Celegans_DevNeuronal_Protein"/>
</dbReference>
<dbReference type="GO" id="GO:0009653">
    <property type="term" value="P:anatomical structure morphogenesis"/>
    <property type="evidence" value="ECO:0007669"/>
    <property type="project" value="TreeGrafter"/>
</dbReference>
<evidence type="ECO:0000259" key="3">
    <source>
        <dbReference type="PROSITE" id="PS50948"/>
    </source>
</evidence>
<evidence type="ECO:0008006" key="9">
    <source>
        <dbReference type="Google" id="ProtNLM"/>
    </source>
</evidence>
<proteinExistence type="predicted"/>
<dbReference type="PROSITE" id="PS51034">
    <property type="entry name" value="ZP_2"/>
    <property type="match status" value="1"/>
</dbReference>
<keyword evidence="7" id="KW-1185">Reference proteome</keyword>
<feature type="domain" description="ZP" evidence="4">
    <location>
        <begin position="316"/>
        <end position="582"/>
    </location>
</feature>
<keyword evidence="2" id="KW-0732">Signal</keyword>
<dbReference type="PANTHER" id="PTHR47327:SF8">
    <property type="entry name" value="FI17836P1"/>
    <property type="match status" value="1"/>
</dbReference>
<dbReference type="AlphaFoldDB" id="A0A8S1ALT6"/>
<gene>
    <name evidence="6" type="ORF">APLA_LOCUS11979</name>
    <name evidence="5" type="ORF">APLA_LOCUS1804</name>
</gene>
<dbReference type="Proteomes" id="UP000494106">
    <property type="component" value="Unassembled WGS sequence"/>
</dbReference>
<keyword evidence="1" id="KW-1133">Transmembrane helix</keyword>
<dbReference type="Proteomes" id="UP000494256">
    <property type="component" value="Unassembled WGS sequence"/>
</dbReference>